<dbReference type="AlphaFoldDB" id="A0A9P9BVV5"/>
<proteinExistence type="predicted"/>
<comment type="caution">
    <text evidence="2">The sequence shown here is derived from an EMBL/GenBank/DDBJ whole genome shotgun (WGS) entry which is preliminary data.</text>
</comment>
<dbReference type="EMBL" id="JAGTJQ010000001">
    <property type="protein sequence ID" value="KAH7040693.1"/>
    <property type="molecule type" value="Genomic_DNA"/>
</dbReference>
<dbReference type="Proteomes" id="UP000756346">
    <property type="component" value="Unassembled WGS sequence"/>
</dbReference>
<evidence type="ECO:0000256" key="1">
    <source>
        <dbReference type="SAM" id="MobiDB-lite"/>
    </source>
</evidence>
<dbReference type="GeneID" id="70177909"/>
<gene>
    <name evidence="2" type="ORF">B0I36DRAFT_14094</name>
</gene>
<organism evidence="2 3">
    <name type="scientific">Microdochium trichocladiopsis</name>
    <dbReference type="NCBI Taxonomy" id="1682393"/>
    <lineage>
        <taxon>Eukaryota</taxon>
        <taxon>Fungi</taxon>
        <taxon>Dikarya</taxon>
        <taxon>Ascomycota</taxon>
        <taxon>Pezizomycotina</taxon>
        <taxon>Sordariomycetes</taxon>
        <taxon>Xylariomycetidae</taxon>
        <taxon>Xylariales</taxon>
        <taxon>Microdochiaceae</taxon>
        <taxon>Microdochium</taxon>
    </lineage>
</organism>
<feature type="region of interest" description="Disordered" evidence="1">
    <location>
        <begin position="155"/>
        <end position="189"/>
    </location>
</feature>
<evidence type="ECO:0000313" key="2">
    <source>
        <dbReference type="EMBL" id="KAH7040693.1"/>
    </source>
</evidence>
<dbReference type="RefSeq" id="XP_046018748.1">
    <property type="nucleotide sequence ID" value="XM_046148363.1"/>
</dbReference>
<protein>
    <submittedName>
        <fullName evidence="2">Uncharacterized protein</fullName>
    </submittedName>
</protein>
<keyword evidence="3" id="KW-1185">Reference proteome</keyword>
<reference evidence="2" key="1">
    <citation type="journal article" date="2021" name="Nat. Commun.">
        <title>Genetic determinants of endophytism in the Arabidopsis root mycobiome.</title>
        <authorList>
            <person name="Mesny F."/>
            <person name="Miyauchi S."/>
            <person name="Thiergart T."/>
            <person name="Pickel B."/>
            <person name="Atanasova L."/>
            <person name="Karlsson M."/>
            <person name="Huettel B."/>
            <person name="Barry K.W."/>
            <person name="Haridas S."/>
            <person name="Chen C."/>
            <person name="Bauer D."/>
            <person name="Andreopoulos W."/>
            <person name="Pangilinan J."/>
            <person name="LaButti K."/>
            <person name="Riley R."/>
            <person name="Lipzen A."/>
            <person name="Clum A."/>
            <person name="Drula E."/>
            <person name="Henrissat B."/>
            <person name="Kohler A."/>
            <person name="Grigoriev I.V."/>
            <person name="Martin F.M."/>
            <person name="Hacquard S."/>
        </authorList>
    </citation>
    <scope>NUCLEOTIDE SEQUENCE</scope>
    <source>
        <strain evidence="2">MPI-CAGE-CH-0230</strain>
    </source>
</reference>
<name>A0A9P9BVV5_9PEZI</name>
<evidence type="ECO:0000313" key="3">
    <source>
        <dbReference type="Proteomes" id="UP000756346"/>
    </source>
</evidence>
<sequence length="189" mass="21191">MCVPLWLSWFQAHLKCSLIRYRGSLQMHCAHCPWNVPWEAYTFHAASCCKSRLRRCRHQVKRRCLCWPGSSSPYGFVQGFLCRGMGLSDDLFLFSFFLFRVFSFSQAGSSVCVVRKADHIDVAVARWEPWTVSCKPAGQPGGAGKAQSFTRGSKRLGARGSHAPASVTTHTQARRHGAHRMVTWPSANA</sequence>
<accession>A0A9P9BVV5</accession>